<protein>
    <submittedName>
        <fullName evidence="1">Uncharacterized protein</fullName>
    </submittedName>
</protein>
<dbReference type="EMBL" id="GBRH01224263">
    <property type="protein sequence ID" value="JAD73632.1"/>
    <property type="molecule type" value="Transcribed_RNA"/>
</dbReference>
<sequence>MLQLHLDHFKPRWQIHKRRMRHFDNFQ</sequence>
<name>A0A0A9CQ90_ARUDO</name>
<dbReference type="AlphaFoldDB" id="A0A0A9CQ90"/>
<proteinExistence type="predicted"/>
<evidence type="ECO:0000313" key="1">
    <source>
        <dbReference type="EMBL" id="JAD73632.1"/>
    </source>
</evidence>
<organism evidence="1">
    <name type="scientific">Arundo donax</name>
    <name type="common">Giant reed</name>
    <name type="synonym">Donax arundinaceus</name>
    <dbReference type="NCBI Taxonomy" id="35708"/>
    <lineage>
        <taxon>Eukaryota</taxon>
        <taxon>Viridiplantae</taxon>
        <taxon>Streptophyta</taxon>
        <taxon>Embryophyta</taxon>
        <taxon>Tracheophyta</taxon>
        <taxon>Spermatophyta</taxon>
        <taxon>Magnoliopsida</taxon>
        <taxon>Liliopsida</taxon>
        <taxon>Poales</taxon>
        <taxon>Poaceae</taxon>
        <taxon>PACMAD clade</taxon>
        <taxon>Arundinoideae</taxon>
        <taxon>Arundineae</taxon>
        <taxon>Arundo</taxon>
    </lineage>
</organism>
<accession>A0A0A9CQ90</accession>
<reference evidence="1" key="2">
    <citation type="journal article" date="2015" name="Data Brief">
        <title>Shoot transcriptome of the giant reed, Arundo donax.</title>
        <authorList>
            <person name="Barrero R.A."/>
            <person name="Guerrero F.D."/>
            <person name="Moolhuijzen P."/>
            <person name="Goolsby J.A."/>
            <person name="Tidwell J."/>
            <person name="Bellgard S.E."/>
            <person name="Bellgard M.I."/>
        </authorList>
    </citation>
    <scope>NUCLEOTIDE SEQUENCE</scope>
    <source>
        <tissue evidence="1">Shoot tissue taken approximately 20 cm above the soil surface</tissue>
    </source>
</reference>
<reference evidence="1" key="1">
    <citation type="submission" date="2014-09" db="EMBL/GenBank/DDBJ databases">
        <authorList>
            <person name="Magalhaes I.L.F."/>
            <person name="Oliveira U."/>
            <person name="Santos F.R."/>
            <person name="Vidigal T.H.D.A."/>
            <person name="Brescovit A.D."/>
            <person name="Santos A.J."/>
        </authorList>
    </citation>
    <scope>NUCLEOTIDE SEQUENCE</scope>
    <source>
        <tissue evidence="1">Shoot tissue taken approximately 20 cm above the soil surface</tissue>
    </source>
</reference>